<name>A0AAP0AZN5_9ASPA</name>
<feature type="region of interest" description="Disordered" evidence="1">
    <location>
        <begin position="25"/>
        <end position="51"/>
    </location>
</feature>
<accession>A0AAP0AZN5</accession>
<reference evidence="2 3" key="1">
    <citation type="journal article" date="2022" name="Nat. Plants">
        <title>Genomes of leafy and leafless Platanthera orchids illuminate the evolution of mycoheterotrophy.</title>
        <authorList>
            <person name="Li M.H."/>
            <person name="Liu K.W."/>
            <person name="Li Z."/>
            <person name="Lu H.C."/>
            <person name="Ye Q.L."/>
            <person name="Zhang D."/>
            <person name="Wang J.Y."/>
            <person name="Li Y.F."/>
            <person name="Zhong Z.M."/>
            <person name="Liu X."/>
            <person name="Yu X."/>
            <person name="Liu D.K."/>
            <person name="Tu X.D."/>
            <person name="Liu B."/>
            <person name="Hao Y."/>
            <person name="Liao X.Y."/>
            <person name="Jiang Y.T."/>
            <person name="Sun W.H."/>
            <person name="Chen J."/>
            <person name="Chen Y.Q."/>
            <person name="Ai Y."/>
            <person name="Zhai J.W."/>
            <person name="Wu S.S."/>
            <person name="Zhou Z."/>
            <person name="Hsiao Y.Y."/>
            <person name="Wu W.L."/>
            <person name="Chen Y.Y."/>
            <person name="Lin Y.F."/>
            <person name="Hsu J.L."/>
            <person name="Li C.Y."/>
            <person name="Wang Z.W."/>
            <person name="Zhao X."/>
            <person name="Zhong W.Y."/>
            <person name="Ma X.K."/>
            <person name="Ma L."/>
            <person name="Huang J."/>
            <person name="Chen G.Z."/>
            <person name="Huang M.Z."/>
            <person name="Huang L."/>
            <person name="Peng D.H."/>
            <person name="Luo Y.B."/>
            <person name="Zou S.Q."/>
            <person name="Chen S.P."/>
            <person name="Lan S."/>
            <person name="Tsai W.C."/>
            <person name="Van de Peer Y."/>
            <person name="Liu Z.J."/>
        </authorList>
    </citation>
    <scope>NUCLEOTIDE SEQUENCE [LARGE SCALE GENOMIC DNA]</scope>
    <source>
        <strain evidence="2">Lor287</strain>
    </source>
</reference>
<gene>
    <name evidence="2" type="ORF">KSP39_PZI020553</name>
</gene>
<evidence type="ECO:0000313" key="2">
    <source>
        <dbReference type="EMBL" id="KAK8921176.1"/>
    </source>
</evidence>
<evidence type="ECO:0000313" key="3">
    <source>
        <dbReference type="Proteomes" id="UP001418222"/>
    </source>
</evidence>
<evidence type="ECO:0000256" key="1">
    <source>
        <dbReference type="SAM" id="MobiDB-lite"/>
    </source>
</evidence>
<comment type="caution">
    <text evidence="2">The sequence shown here is derived from an EMBL/GenBank/DDBJ whole genome shotgun (WGS) entry which is preliminary data.</text>
</comment>
<dbReference type="AlphaFoldDB" id="A0AAP0AZN5"/>
<organism evidence="2 3">
    <name type="scientific">Platanthera zijinensis</name>
    <dbReference type="NCBI Taxonomy" id="2320716"/>
    <lineage>
        <taxon>Eukaryota</taxon>
        <taxon>Viridiplantae</taxon>
        <taxon>Streptophyta</taxon>
        <taxon>Embryophyta</taxon>
        <taxon>Tracheophyta</taxon>
        <taxon>Spermatophyta</taxon>
        <taxon>Magnoliopsida</taxon>
        <taxon>Liliopsida</taxon>
        <taxon>Asparagales</taxon>
        <taxon>Orchidaceae</taxon>
        <taxon>Orchidoideae</taxon>
        <taxon>Orchideae</taxon>
        <taxon>Orchidinae</taxon>
        <taxon>Platanthera</taxon>
    </lineage>
</organism>
<protein>
    <submittedName>
        <fullName evidence="2">Uncharacterized protein</fullName>
    </submittedName>
</protein>
<keyword evidence="3" id="KW-1185">Reference proteome</keyword>
<sequence length="95" mass="10143">MSKSDPCSTPSTACVNSKLCRRELSSRRSSSSATSPPANPLFWSPSPESASPAARAYARGCRSSCACRTILPSAPRCSIWSTETKELKALKMTSL</sequence>
<dbReference type="Proteomes" id="UP001418222">
    <property type="component" value="Unassembled WGS sequence"/>
</dbReference>
<dbReference type="EMBL" id="JBBWWQ010000018">
    <property type="protein sequence ID" value="KAK8921176.1"/>
    <property type="molecule type" value="Genomic_DNA"/>
</dbReference>
<proteinExistence type="predicted"/>